<evidence type="ECO:0000256" key="1">
    <source>
        <dbReference type="ARBA" id="ARBA00005985"/>
    </source>
</evidence>
<evidence type="ECO:0000313" key="4">
    <source>
        <dbReference type="Proteomes" id="UP000824890"/>
    </source>
</evidence>
<name>A0ABQ7XP79_BRANA</name>
<proteinExistence type="inferred from homology"/>
<dbReference type="EMBL" id="JAGKQM010000019">
    <property type="protein sequence ID" value="KAH0857037.1"/>
    <property type="molecule type" value="Genomic_DNA"/>
</dbReference>
<organism evidence="3 4">
    <name type="scientific">Brassica napus</name>
    <name type="common">Rape</name>
    <dbReference type="NCBI Taxonomy" id="3708"/>
    <lineage>
        <taxon>Eukaryota</taxon>
        <taxon>Viridiplantae</taxon>
        <taxon>Streptophyta</taxon>
        <taxon>Embryophyta</taxon>
        <taxon>Tracheophyta</taxon>
        <taxon>Spermatophyta</taxon>
        <taxon>Magnoliopsida</taxon>
        <taxon>eudicotyledons</taxon>
        <taxon>Gunneridae</taxon>
        <taxon>Pentapetalae</taxon>
        <taxon>rosids</taxon>
        <taxon>malvids</taxon>
        <taxon>Brassicales</taxon>
        <taxon>Brassicaceae</taxon>
        <taxon>Brassiceae</taxon>
        <taxon>Brassica</taxon>
    </lineage>
</organism>
<protein>
    <submittedName>
        <fullName evidence="3">Uncharacterized protein</fullName>
    </submittedName>
</protein>
<evidence type="ECO:0000313" key="3">
    <source>
        <dbReference type="EMBL" id="KAH0857037.1"/>
    </source>
</evidence>
<accession>A0ABQ7XP79</accession>
<evidence type="ECO:0000256" key="2">
    <source>
        <dbReference type="ARBA" id="ARBA00022679"/>
    </source>
</evidence>
<dbReference type="PANTHER" id="PTHR43009:SF6">
    <property type="entry name" value="HOMOGENTISATE PHYTYLTRANSFERASE 1, CHLOROPLASTIC"/>
    <property type="match status" value="1"/>
</dbReference>
<feature type="non-terminal residue" evidence="3">
    <location>
        <position position="1"/>
    </location>
</feature>
<comment type="caution">
    <text evidence="3">The sequence shown here is derived from an EMBL/GenBank/DDBJ whole genome shotgun (WGS) entry which is preliminary data.</text>
</comment>
<comment type="similarity">
    <text evidence="1">Belongs to the UbiA prenyltransferase family.</text>
</comment>
<sequence length="215" mass="26198">VTRSRFSSWSRIDWRISCAWSYMFLVRMESIELNYKRLLATFTAEKICTGCSNVYPRYHCSNRLLSTYSDSRVQNTGHVHEACCFPHCVYELLFCQLLHCLRLKQNETLFLKYMRFGHVFHYFKWRTLLPFWLEPRLLSYRVVCHVLLATTLWTRAKSVDLSSKTEITSCYMFIWKLFYAEYLLLSFFEVNIRREEGRSHYYPYVYLFRQDHEIR</sequence>
<keyword evidence="4" id="KW-1185">Reference proteome</keyword>
<gene>
    <name evidence="3" type="ORF">HID58_085298</name>
</gene>
<reference evidence="3 4" key="1">
    <citation type="submission" date="2021-05" db="EMBL/GenBank/DDBJ databases">
        <title>Genome Assembly of Synthetic Allotetraploid Brassica napus Reveals Homoeologous Exchanges between Subgenomes.</title>
        <authorList>
            <person name="Davis J.T."/>
        </authorList>
    </citation>
    <scope>NUCLEOTIDE SEQUENCE [LARGE SCALE GENOMIC DNA]</scope>
    <source>
        <strain evidence="4">cv. Da-Ae</strain>
        <tissue evidence="3">Seedling</tissue>
    </source>
</reference>
<dbReference type="Proteomes" id="UP000824890">
    <property type="component" value="Unassembled WGS sequence"/>
</dbReference>
<keyword evidence="2" id="KW-0808">Transferase</keyword>
<dbReference type="PANTHER" id="PTHR43009">
    <property type="entry name" value="HOMOGENTISATE SOLANESYLTRANSFERASE, CHLOROPLASTIC"/>
    <property type="match status" value="1"/>
</dbReference>